<feature type="domain" description="LD-carboxypeptidase N-terminal" evidence="7">
    <location>
        <begin position="14"/>
        <end position="130"/>
    </location>
</feature>
<evidence type="ECO:0000256" key="3">
    <source>
        <dbReference type="ARBA" id="ARBA00022670"/>
    </source>
</evidence>
<dbReference type="EMBL" id="LSDD01000094">
    <property type="protein sequence ID" value="KXB64841.1"/>
    <property type="molecule type" value="Genomic_DNA"/>
</dbReference>
<dbReference type="CDD" id="cd07025">
    <property type="entry name" value="Peptidase_S66"/>
    <property type="match status" value="1"/>
</dbReference>
<dbReference type="InterPro" id="IPR040921">
    <property type="entry name" value="Peptidase_S66C"/>
</dbReference>
<dbReference type="SUPFAM" id="SSF52317">
    <property type="entry name" value="Class I glutamine amidotransferase-like"/>
    <property type="match status" value="1"/>
</dbReference>
<evidence type="ECO:0000256" key="4">
    <source>
        <dbReference type="ARBA" id="ARBA00022801"/>
    </source>
</evidence>
<feature type="active site" description="Nucleophile" evidence="6">
    <location>
        <position position="110"/>
    </location>
</feature>
<dbReference type="SUPFAM" id="SSF141986">
    <property type="entry name" value="LD-carboxypeptidase A C-terminal domain-like"/>
    <property type="match status" value="1"/>
</dbReference>
<organism evidence="9 10">
    <name type="scientific">Leptotrichia wadei</name>
    <dbReference type="NCBI Taxonomy" id="157687"/>
    <lineage>
        <taxon>Bacteria</taxon>
        <taxon>Fusobacteriati</taxon>
        <taxon>Fusobacteriota</taxon>
        <taxon>Fusobacteriia</taxon>
        <taxon>Fusobacteriales</taxon>
        <taxon>Leptotrichiaceae</taxon>
        <taxon>Leptotrichia</taxon>
    </lineage>
</organism>
<keyword evidence="10" id="KW-1185">Reference proteome</keyword>
<dbReference type="InterPro" id="IPR027478">
    <property type="entry name" value="LdcA_N"/>
</dbReference>
<feature type="active site" description="Charge relay system" evidence="6">
    <location>
        <position position="222"/>
    </location>
</feature>
<evidence type="ECO:0000259" key="8">
    <source>
        <dbReference type="Pfam" id="PF17676"/>
    </source>
</evidence>
<feature type="active site" description="Charge relay system" evidence="6">
    <location>
        <position position="291"/>
    </location>
</feature>
<dbReference type="STRING" id="157687.HMPREF3180_01220"/>
<dbReference type="AlphaFoldDB" id="A0A134AAT7"/>
<dbReference type="InterPro" id="IPR003507">
    <property type="entry name" value="S66_fam"/>
</dbReference>
<dbReference type="InterPro" id="IPR029062">
    <property type="entry name" value="Class_I_gatase-like"/>
</dbReference>
<dbReference type="OrthoDB" id="9807329at2"/>
<dbReference type="Pfam" id="PF17676">
    <property type="entry name" value="Peptidase_S66C"/>
    <property type="match status" value="1"/>
</dbReference>
<evidence type="ECO:0000256" key="6">
    <source>
        <dbReference type="PIRSR" id="PIRSR028757-1"/>
    </source>
</evidence>
<keyword evidence="4" id="KW-0378">Hydrolase</keyword>
<dbReference type="PANTHER" id="PTHR30237">
    <property type="entry name" value="MURAMOYLTETRAPEPTIDE CARBOXYPEPTIDASE"/>
    <property type="match status" value="1"/>
</dbReference>
<dbReference type="Proteomes" id="UP000070483">
    <property type="component" value="Unassembled WGS sequence"/>
</dbReference>
<evidence type="ECO:0000256" key="5">
    <source>
        <dbReference type="ARBA" id="ARBA00022825"/>
    </source>
</evidence>
<dbReference type="GO" id="GO:0006508">
    <property type="term" value="P:proteolysis"/>
    <property type="evidence" value="ECO:0007669"/>
    <property type="project" value="UniProtKB-KW"/>
</dbReference>
<dbReference type="Gene3D" id="3.40.50.10740">
    <property type="entry name" value="Class I glutamine amidotransferase-like"/>
    <property type="match status" value="1"/>
</dbReference>
<dbReference type="InterPro" id="IPR027461">
    <property type="entry name" value="Carboxypeptidase_A_C_sf"/>
</dbReference>
<comment type="similarity">
    <text evidence="1">Belongs to the peptidase S66 family.</text>
</comment>
<reference evidence="10" key="1">
    <citation type="submission" date="2016-01" db="EMBL/GenBank/DDBJ databases">
        <authorList>
            <person name="Mitreva M."/>
            <person name="Pepin K.H."/>
            <person name="Mihindukulasuriya K.A."/>
            <person name="Fulton R."/>
            <person name="Fronick C."/>
            <person name="O'Laughlin M."/>
            <person name="Miner T."/>
            <person name="Herter B."/>
            <person name="Rosa B.A."/>
            <person name="Cordes M."/>
            <person name="Tomlinson C."/>
            <person name="Wollam A."/>
            <person name="Palsikar V.B."/>
            <person name="Mardis E.R."/>
            <person name="Wilson R.K."/>
        </authorList>
    </citation>
    <scope>NUCLEOTIDE SEQUENCE [LARGE SCALE GENOMIC DNA]</scope>
    <source>
        <strain evidence="10">KA00185</strain>
    </source>
</reference>
<evidence type="ECO:0000313" key="10">
    <source>
        <dbReference type="Proteomes" id="UP000070483"/>
    </source>
</evidence>
<proteinExistence type="inferred from homology"/>
<evidence type="ECO:0000313" key="9">
    <source>
        <dbReference type="EMBL" id="KXB64841.1"/>
    </source>
</evidence>
<dbReference type="GO" id="GO:0008236">
    <property type="term" value="F:serine-type peptidase activity"/>
    <property type="evidence" value="ECO:0007669"/>
    <property type="project" value="UniProtKB-KW"/>
</dbReference>
<dbReference type="PIRSF" id="PIRSF028757">
    <property type="entry name" value="LD-carboxypeptidase"/>
    <property type="match status" value="1"/>
</dbReference>
<evidence type="ECO:0000256" key="1">
    <source>
        <dbReference type="ARBA" id="ARBA00010233"/>
    </source>
</evidence>
<keyword evidence="3" id="KW-0645">Protease</keyword>
<name>A0A134AAT7_9FUSO</name>
<keyword evidence="2 9" id="KW-0121">Carboxypeptidase</keyword>
<dbReference type="RefSeq" id="WP_060917949.1">
    <property type="nucleotide sequence ID" value="NZ_KQ960076.1"/>
</dbReference>
<dbReference type="GO" id="GO:0004180">
    <property type="term" value="F:carboxypeptidase activity"/>
    <property type="evidence" value="ECO:0007669"/>
    <property type="project" value="UniProtKB-KW"/>
</dbReference>
<dbReference type="PANTHER" id="PTHR30237:SF2">
    <property type="entry name" value="MUREIN TETRAPEPTIDE CARBOXYPEPTIDASE"/>
    <property type="match status" value="1"/>
</dbReference>
<dbReference type="PATRIC" id="fig|157687.3.peg.1215"/>
<dbReference type="InterPro" id="IPR040449">
    <property type="entry name" value="Peptidase_S66_N"/>
</dbReference>
<dbReference type="Gene3D" id="3.50.30.60">
    <property type="entry name" value="LD-carboxypeptidase A C-terminal domain-like"/>
    <property type="match status" value="1"/>
</dbReference>
<gene>
    <name evidence="9" type="ORF">HMPREF3180_01220</name>
</gene>
<dbReference type="Pfam" id="PF02016">
    <property type="entry name" value="Peptidase_S66"/>
    <property type="match status" value="1"/>
</dbReference>
<protein>
    <submittedName>
        <fullName evidence="9">LD-carboxypeptidase</fullName>
    </submittedName>
</protein>
<evidence type="ECO:0000259" key="7">
    <source>
        <dbReference type="Pfam" id="PF02016"/>
    </source>
</evidence>
<feature type="domain" description="LD-carboxypeptidase C-terminal" evidence="8">
    <location>
        <begin position="191"/>
        <end position="305"/>
    </location>
</feature>
<comment type="caution">
    <text evidence="9">The sequence shown here is derived from an EMBL/GenBank/DDBJ whole genome shotgun (WGS) entry which is preliminary data.</text>
</comment>
<evidence type="ECO:0000256" key="2">
    <source>
        <dbReference type="ARBA" id="ARBA00022645"/>
    </source>
</evidence>
<keyword evidence="5" id="KW-0720">Serine protease</keyword>
<sequence>MNFPEPLKHGDKVFLVCTSSPIFKEDIEKCKEVVKKLGFEPVLGESLFEDIGGYMAGTPEIRVKDLHRAFSDNEVKGIFCVKGGFSASQLLDKLDYELIRNHPKVFVGYSDVTNLNIVFNQKCNLGTFHGPMVKSNMFDDFNDFTKKSFLDVLDKKKGERWKFKNPMDEKSGVEKEISLLYKKNFENKKINGEIIGGNLSIIVTTLGTDYEIDTKGKIFFIEEIEEEISRIDRMMTHLKYAGKFDDCNGILFGNFAGCENTYGENYELMDLLKNFFKDYEKPVIYGLESGHEKPDLVTIPLGAKCIVEITEDKNEIYFEK</sequence>
<accession>A0A134AAT7</accession>